<evidence type="ECO:0000313" key="3">
    <source>
        <dbReference type="EMBL" id="GAA4803848.1"/>
    </source>
</evidence>
<dbReference type="EMBL" id="BAABKQ010000001">
    <property type="protein sequence ID" value="GAA4803848.1"/>
    <property type="molecule type" value="Genomic_DNA"/>
</dbReference>
<accession>A0ABP9C5G3</accession>
<proteinExistence type="predicted"/>
<evidence type="ECO:0000256" key="2">
    <source>
        <dbReference type="SAM" id="SignalP"/>
    </source>
</evidence>
<dbReference type="PROSITE" id="PS51257">
    <property type="entry name" value="PROKAR_LIPOPROTEIN"/>
    <property type="match status" value="1"/>
</dbReference>
<keyword evidence="2" id="KW-0732">Signal</keyword>
<feature type="compositionally biased region" description="Low complexity" evidence="1">
    <location>
        <begin position="26"/>
        <end position="63"/>
    </location>
</feature>
<dbReference type="RefSeq" id="WP_200175913.1">
    <property type="nucleotide sequence ID" value="NZ_BAABKQ010000001.1"/>
</dbReference>
<keyword evidence="4" id="KW-1185">Reference proteome</keyword>
<comment type="caution">
    <text evidence="3">The sequence shown here is derived from an EMBL/GenBank/DDBJ whole genome shotgun (WGS) entry which is preliminary data.</text>
</comment>
<protein>
    <recommendedName>
        <fullName evidence="5">Lipoprotein antigen</fullName>
    </recommendedName>
</protein>
<feature type="compositionally biased region" description="Basic and acidic residues" evidence="1">
    <location>
        <begin position="101"/>
        <end position="110"/>
    </location>
</feature>
<evidence type="ECO:0008006" key="5">
    <source>
        <dbReference type="Google" id="ProtNLM"/>
    </source>
</evidence>
<name>A0ABP9C5G3_9ACTN</name>
<feature type="signal peptide" evidence="2">
    <location>
        <begin position="1"/>
        <end position="27"/>
    </location>
</feature>
<gene>
    <name evidence="3" type="ORF">GCM10023353_02750</name>
</gene>
<evidence type="ECO:0000256" key="1">
    <source>
        <dbReference type="SAM" id="MobiDB-lite"/>
    </source>
</evidence>
<organism evidence="3 4">
    <name type="scientific">Tomitella cavernea</name>
    <dbReference type="NCBI Taxonomy" id="1387982"/>
    <lineage>
        <taxon>Bacteria</taxon>
        <taxon>Bacillati</taxon>
        <taxon>Actinomycetota</taxon>
        <taxon>Actinomycetes</taxon>
        <taxon>Mycobacteriales</taxon>
        <taxon>Tomitella</taxon>
    </lineage>
</organism>
<feature type="region of interest" description="Disordered" evidence="1">
    <location>
        <begin position="26"/>
        <end position="110"/>
    </location>
</feature>
<feature type="chain" id="PRO_5047398701" description="Lipoprotein antigen" evidence="2">
    <location>
        <begin position="28"/>
        <end position="196"/>
    </location>
</feature>
<evidence type="ECO:0000313" key="4">
    <source>
        <dbReference type="Proteomes" id="UP001500839"/>
    </source>
</evidence>
<reference evidence="4" key="1">
    <citation type="journal article" date="2019" name="Int. J. Syst. Evol. Microbiol.">
        <title>The Global Catalogue of Microorganisms (GCM) 10K type strain sequencing project: providing services to taxonomists for standard genome sequencing and annotation.</title>
        <authorList>
            <consortium name="The Broad Institute Genomics Platform"/>
            <consortium name="The Broad Institute Genome Sequencing Center for Infectious Disease"/>
            <person name="Wu L."/>
            <person name="Ma J."/>
        </authorList>
    </citation>
    <scope>NUCLEOTIDE SEQUENCE [LARGE SCALE GENOMIC DNA]</scope>
    <source>
        <strain evidence="4">JCM 18542</strain>
    </source>
</reference>
<sequence length="196" mass="20110">MSGTANRKGVRAAAAVIAVAAALGASACSSSDGGQGDAARATQTGTAQTGTAQTGTAQTGTTQPEPQQSGGATGQPAPGSGATATVTSVVLNGDPQAIDFPDVRCDHEHDEGFPQIDFEAQDRAADRELQVEIVLSDPPKLDDFELEQGRDEWQATDADRAGAQITVDGANYRVSSAVTQDDTKEAGRMEVEFTCP</sequence>
<dbReference type="Proteomes" id="UP001500839">
    <property type="component" value="Unassembled WGS sequence"/>
</dbReference>